<name>A0A0J6VPZ9_9HYPH</name>
<gene>
    <name evidence="2" type="ORF">VQ02_06025</name>
</gene>
<dbReference type="EMBL" id="LABY01000034">
    <property type="protein sequence ID" value="KMO41301.1"/>
    <property type="molecule type" value="Genomic_DNA"/>
</dbReference>
<protein>
    <submittedName>
        <fullName evidence="2">Uncharacterized protein</fullName>
    </submittedName>
</protein>
<dbReference type="AlphaFoldDB" id="A0A0J6VPZ9"/>
<dbReference type="Proteomes" id="UP000035955">
    <property type="component" value="Unassembled WGS sequence"/>
</dbReference>
<dbReference type="PATRIC" id="fig|298794.3.peg.5101"/>
<reference evidence="2 3" key="1">
    <citation type="submission" date="2015-03" db="EMBL/GenBank/DDBJ databases">
        <title>Genome sequencing of Methylobacterium variabile DSM 16961.</title>
        <authorList>
            <person name="Chaudhry V."/>
            <person name="Patil P.B."/>
        </authorList>
    </citation>
    <scope>NUCLEOTIDE SEQUENCE [LARGE SCALE GENOMIC DNA]</scope>
    <source>
        <strain evidence="2 3">DSM 16961</strain>
    </source>
</reference>
<keyword evidence="3" id="KW-1185">Reference proteome</keyword>
<comment type="caution">
    <text evidence="2">The sequence shown here is derived from an EMBL/GenBank/DDBJ whole genome shotgun (WGS) entry which is preliminary data.</text>
</comment>
<sequence length="185" mass="19049">MLAAAPVAGGARAAGLVAERAFPPAGACYARRYDAAHLARHPGQVVTGLHLWGSSRDLIGLRAASGQVDPELTLTLRVDFSDGASAQGKVGCAEVKGRIRRCGREASCSGGFAVEALPDGRLEIVNDDAASREPGSVAARPGFSPDAACPPAGRAGRFVPPDAQNRVFRLERLPLAACTEPGPGR</sequence>
<proteinExistence type="predicted"/>
<organism evidence="2 3">
    <name type="scientific">Methylobacterium variabile</name>
    <dbReference type="NCBI Taxonomy" id="298794"/>
    <lineage>
        <taxon>Bacteria</taxon>
        <taxon>Pseudomonadati</taxon>
        <taxon>Pseudomonadota</taxon>
        <taxon>Alphaproteobacteria</taxon>
        <taxon>Hyphomicrobiales</taxon>
        <taxon>Methylobacteriaceae</taxon>
        <taxon>Methylobacterium</taxon>
    </lineage>
</organism>
<evidence type="ECO:0000256" key="1">
    <source>
        <dbReference type="SAM" id="MobiDB-lite"/>
    </source>
</evidence>
<feature type="region of interest" description="Disordered" evidence="1">
    <location>
        <begin position="133"/>
        <end position="160"/>
    </location>
</feature>
<dbReference type="OrthoDB" id="7839213at2"/>
<evidence type="ECO:0000313" key="3">
    <source>
        <dbReference type="Proteomes" id="UP000035955"/>
    </source>
</evidence>
<accession>A0A0J6VPZ9</accession>
<evidence type="ECO:0000313" key="2">
    <source>
        <dbReference type="EMBL" id="KMO41301.1"/>
    </source>
</evidence>